<dbReference type="AlphaFoldDB" id="A0A6N2AFI2"/>
<name>A0A6N2AFI2_SOLCI</name>
<dbReference type="EMBL" id="RXGB01063239">
    <property type="protein sequence ID" value="TMW80348.1"/>
    <property type="molecule type" value="Genomic_DNA"/>
</dbReference>
<accession>A0A6N2AFI2</accession>
<evidence type="ECO:0000313" key="1">
    <source>
        <dbReference type="EMBL" id="TMW80348.1"/>
    </source>
</evidence>
<feature type="non-terminal residue" evidence="1">
    <location>
        <position position="1"/>
    </location>
</feature>
<gene>
    <name evidence="1" type="ORF">EJD97_021110</name>
</gene>
<organism evidence="1">
    <name type="scientific">Solanum chilense</name>
    <name type="common">Tomato</name>
    <name type="synonym">Lycopersicon chilense</name>
    <dbReference type="NCBI Taxonomy" id="4083"/>
    <lineage>
        <taxon>Eukaryota</taxon>
        <taxon>Viridiplantae</taxon>
        <taxon>Streptophyta</taxon>
        <taxon>Embryophyta</taxon>
        <taxon>Tracheophyta</taxon>
        <taxon>Spermatophyta</taxon>
        <taxon>Magnoliopsida</taxon>
        <taxon>eudicotyledons</taxon>
        <taxon>Gunneridae</taxon>
        <taxon>Pentapetalae</taxon>
        <taxon>asterids</taxon>
        <taxon>lamiids</taxon>
        <taxon>Solanales</taxon>
        <taxon>Solanaceae</taxon>
        <taxon>Solanoideae</taxon>
        <taxon>Solaneae</taxon>
        <taxon>Solanum</taxon>
        <taxon>Solanum subgen. Lycopersicon</taxon>
    </lineage>
</organism>
<comment type="caution">
    <text evidence="1">The sequence shown here is derived from an EMBL/GenBank/DDBJ whole genome shotgun (WGS) entry which is preliminary data.</text>
</comment>
<sequence>AARSTELATDRRGHDGPSWILSSHTCVIYSAALFITLDGRYDRSSEAQRSVEVLRSKTLELLEYGYWDYFSDLYDEPAGRTMDTTVLSVTPHLVRLPYLPSAAALLTPTYLHEHDGPSQAP</sequence>
<proteinExistence type="predicted"/>
<protein>
    <submittedName>
        <fullName evidence="1">Uncharacterized protein</fullName>
    </submittedName>
</protein>
<reference evidence="1" key="1">
    <citation type="submission" date="2019-05" db="EMBL/GenBank/DDBJ databases">
        <title>The de novo reference genome and transcriptome assemblies of the wild tomato species Solanum chilense.</title>
        <authorList>
            <person name="Stam R."/>
            <person name="Nosenko T."/>
            <person name="Hoerger A.C."/>
            <person name="Stephan W."/>
            <person name="Seidel M.A."/>
            <person name="Kuhn J.M.M."/>
            <person name="Haberer G."/>
            <person name="Tellier A."/>
        </authorList>
    </citation>
    <scope>NUCLEOTIDE SEQUENCE</scope>
    <source>
        <tissue evidence="1">Mature leaves</tissue>
    </source>
</reference>